<evidence type="ECO:0000256" key="2">
    <source>
        <dbReference type="PROSITE-ProRule" id="PRU00335"/>
    </source>
</evidence>
<protein>
    <submittedName>
        <fullName evidence="4">TetR/AcrR family transcriptional regulator</fullName>
    </submittedName>
</protein>
<gene>
    <name evidence="4" type="ORF">HF685_15505</name>
</gene>
<evidence type="ECO:0000313" key="4">
    <source>
        <dbReference type="EMBL" id="QJB70491.1"/>
    </source>
</evidence>
<dbReference type="RefSeq" id="WP_168820864.1">
    <property type="nucleotide sequence ID" value="NZ_CP051217.1"/>
</dbReference>
<reference evidence="4 5" key="1">
    <citation type="submission" date="2020-04" db="EMBL/GenBank/DDBJ databases">
        <title>Genome sequence for Sphingorhabdus sp. strain M1.</title>
        <authorList>
            <person name="Park S.-J."/>
        </authorList>
    </citation>
    <scope>NUCLEOTIDE SEQUENCE [LARGE SCALE GENOMIC DNA]</scope>
    <source>
        <strain evidence="4 5">JK6</strain>
    </source>
</reference>
<dbReference type="Gene3D" id="1.10.357.10">
    <property type="entry name" value="Tetracycline Repressor, domain 2"/>
    <property type="match status" value="1"/>
</dbReference>
<accession>A0A6H2DRV7</accession>
<dbReference type="AlphaFoldDB" id="A0A6H2DRV7"/>
<dbReference type="InterPro" id="IPR050109">
    <property type="entry name" value="HTH-type_TetR-like_transc_reg"/>
</dbReference>
<dbReference type="InterPro" id="IPR001647">
    <property type="entry name" value="HTH_TetR"/>
</dbReference>
<evidence type="ECO:0000256" key="1">
    <source>
        <dbReference type="ARBA" id="ARBA00023125"/>
    </source>
</evidence>
<dbReference type="Proteomes" id="UP000501600">
    <property type="component" value="Chromosome"/>
</dbReference>
<sequence>MKTRDRIVLGARQLYNQRGYGNVSSATLAEHLGIAEGNLWYHFKTKRAILHAISEQFAQDIEKRLSLLPLGGGDIVDEYATLLQAIIDEFREYRFLYRDQADYGEHDKIVQQGARRWIERTHEQFRAYFRGCVESGLLDWPEERLPDLAINATIILRYGLEYFREMGDPIEEGGGAIRNTLLRHLTLFEYRLMPEAAIRLRRSIERMENIKEAVN</sequence>
<name>A0A6H2DRV7_9SPHN</name>
<dbReference type="Pfam" id="PF00440">
    <property type="entry name" value="TetR_N"/>
    <property type="match status" value="1"/>
</dbReference>
<dbReference type="KEGG" id="phao:HF685_15505"/>
<dbReference type="EMBL" id="CP051217">
    <property type="protein sequence ID" value="QJB70491.1"/>
    <property type="molecule type" value="Genomic_DNA"/>
</dbReference>
<proteinExistence type="predicted"/>
<dbReference type="InterPro" id="IPR025722">
    <property type="entry name" value="TetR"/>
</dbReference>
<dbReference type="GO" id="GO:0000976">
    <property type="term" value="F:transcription cis-regulatory region binding"/>
    <property type="evidence" value="ECO:0007669"/>
    <property type="project" value="TreeGrafter"/>
</dbReference>
<dbReference type="PANTHER" id="PTHR30055:SF223">
    <property type="entry name" value="HTH-TYPE TRANSCRIPTIONAL REGULATOR UIDR"/>
    <property type="match status" value="1"/>
</dbReference>
<feature type="DNA-binding region" description="H-T-H motif" evidence="2">
    <location>
        <begin position="24"/>
        <end position="43"/>
    </location>
</feature>
<evidence type="ECO:0000259" key="3">
    <source>
        <dbReference type="PROSITE" id="PS50977"/>
    </source>
</evidence>
<keyword evidence="5" id="KW-1185">Reference proteome</keyword>
<dbReference type="Pfam" id="PF13972">
    <property type="entry name" value="TetR"/>
    <property type="match status" value="1"/>
</dbReference>
<dbReference type="GO" id="GO:0003700">
    <property type="term" value="F:DNA-binding transcription factor activity"/>
    <property type="evidence" value="ECO:0007669"/>
    <property type="project" value="TreeGrafter"/>
</dbReference>
<dbReference type="PROSITE" id="PS50977">
    <property type="entry name" value="HTH_TETR_2"/>
    <property type="match status" value="1"/>
</dbReference>
<dbReference type="SUPFAM" id="SSF46689">
    <property type="entry name" value="Homeodomain-like"/>
    <property type="match status" value="1"/>
</dbReference>
<organism evidence="4 5">
    <name type="scientific">Parasphingorhabdus halotolerans</name>
    <dbReference type="NCBI Taxonomy" id="2725558"/>
    <lineage>
        <taxon>Bacteria</taxon>
        <taxon>Pseudomonadati</taxon>
        <taxon>Pseudomonadota</taxon>
        <taxon>Alphaproteobacteria</taxon>
        <taxon>Sphingomonadales</taxon>
        <taxon>Sphingomonadaceae</taxon>
        <taxon>Parasphingorhabdus</taxon>
    </lineage>
</organism>
<feature type="domain" description="HTH tetR-type" evidence="3">
    <location>
        <begin position="1"/>
        <end position="61"/>
    </location>
</feature>
<dbReference type="PRINTS" id="PR00455">
    <property type="entry name" value="HTHTETR"/>
</dbReference>
<dbReference type="PANTHER" id="PTHR30055">
    <property type="entry name" value="HTH-TYPE TRANSCRIPTIONAL REGULATOR RUTR"/>
    <property type="match status" value="1"/>
</dbReference>
<dbReference type="InterPro" id="IPR009057">
    <property type="entry name" value="Homeodomain-like_sf"/>
</dbReference>
<keyword evidence="1 2" id="KW-0238">DNA-binding</keyword>
<evidence type="ECO:0000313" key="5">
    <source>
        <dbReference type="Proteomes" id="UP000501600"/>
    </source>
</evidence>